<evidence type="ECO:0000313" key="3">
    <source>
        <dbReference type="EMBL" id="HFK20218.1"/>
    </source>
</evidence>
<evidence type="ECO:0000259" key="2">
    <source>
        <dbReference type="Pfam" id="PF26548"/>
    </source>
</evidence>
<organism evidence="3">
    <name type="scientific">Candidatus Methanomethylicus mesodigestus</name>
    <dbReference type="NCBI Taxonomy" id="1867258"/>
    <lineage>
        <taxon>Archaea</taxon>
        <taxon>Thermoproteota</taxon>
        <taxon>Methanosuratincolia</taxon>
        <taxon>Candidatus Methanomethylicales</taxon>
        <taxon>Candidatus Methanomethylicaceae</taxon>
        <taxon>Candidatus Methanomethylicus</taxon>
    </lineage>
</organism>
<comment type="caution">
    <text evidence="3">The sequence shown here is derived from an EMBL/GenBank/DDBJ whole genome shotgun (WGS) entry which is preliminary data.</text>
</comment>
<comment type="similarity">
    <text evidence="1">Belongs to the UPF0288 family.</text>
</comment>
<dbReference type="PIRSF" id="PIRSF005852">
    <property type="entry name" value="UCP005852"/>
    <property type="match status" value="1"/>
</dbReference>
<gene>
    <name evidence="3" type="ORF">ENS19_02955</name>
</gene>
<dbReference type="InterPro" id="IPR058492">
    <property type="entry name" value="DUF8179"/>
</dbReference>
<proteinExistence type="inferred from homology"/>
<protein>
    <recommendedName>
        <fullName evidence="1">UPF0288 protein ENS19_02955</fullName>
    </recommendedName>
</protein>
<dbReference type="Pfam" id="PF26548">
    <property type="entry name" value="DUF8179"/>
    <property type="match status" value="1"/>
</dbReference>
<dbReference type="InterPro" id="IPR016466">
    <property type="entry name" value="Methan_mark_3"/>
</dbReference>
<evidence type="ECO:0000256" key="1">
    <source>
        <dbReference type="HAMAP-Rule" id="MF_01089"/>
    </source>
</evidence>
<dbReference type="EMBL" id="DSTX01000002">
    <property type="protein sequence ID" value="HFK20218.1"/>
    <property type="molecule type" value="Genomic_DNA"/>
</dbReference>
<sequence length="514" mass="56086">MELSLLELEVDGIKTEARAGEGIKDVLAGAGIRLPDGCILAVKHRIKEEGIETDLFDIETTIGRITIKLECKALLEGWRRHMKKLEGAAARWSTRDAIAFGPFITDFEPSKDVVELMESEFTLSLSGYSGENTHLILSKKSHSGHYSSPKGCRAMGKVVYGKHLLKIMGMGDRILKVSPVLEKKAEAEAVSKASLDSKLNDGDSVFTKMAIELDGDSPLCGEHLYNALSGDRFMVSDKTSKYIAFKKMVVTSLKAEKLAERKRGMVTVRNDGTDAGAIFVYISEAPLTESHTLVARIKRGIELADAAEVGDMIAVEVNPKRLEITGMTQKAAEDELEKIGIKMVRDGDASDSAIIVEHEPANTLEIYHIGEVTCRGIKPDRVIKIRLFHEMAPASVRYFKRVTGLEIRRFGKLKVYFSTAKMGVALFKGDDAVAKGLMPENTPAGRVRPGTLGVTNSVKKFTGMIGVRFSESDKFGPTAEGFDGTNIIGEVVSGIEILEGLKEGDVVYLLEAAE</sequence>
<feature type="domain" description="Putative peptidyl-prolyl cis-trans isomerase" evidence="2">
    <location>
        <begin position="383"/>
        <end position="511"/>
    </location>
</feature>
<name>A0A7C3J4U3_9CREN</name>
<dbReference type="HAMAP" id="MF_01089">
    <property type="entry name" value="UPF0288"/>
    <property type="match status" value="1"/>
</dbReference>
<reference evidence="3" key="1">
    <citation type="journal article" date="2020" name="mSystems">
        <title>Genome- and Community-Level Interaction Insights into Carbon Utilization and Element Cycling Functions of Hydrothermarchaeota in Hydrothermal Sediment.</title>
        <authorList>
            <person name="Zhou Z."/>
            <person name="Liu Y."/>
            <person name="Xu W."/>
            <person name="Pan J."/>
            <person name="Luo Z.H."/>
            <person name="Li M."/>
        </authorList>
    </citation>
    <scope>NUCLEOTIDE SEQUENCE [LARGE SCALE GENOMIC DNA]</scope>
    <source>
        <strain evidence="3">SpSt-468</strain>
    </source>
</reference>
<dbReference type="AlphaFoldDB" id="A0A7C3J4U3"/>
<dbReference type="NCBIfam" id="TIGR03268">
    <property type="entry name" value="methan_mark_3"/>
    <property type="match status" value="1"/>
</dbReference>
<accession>A0A7C3J4U3</accession>